<gene>
    <name evidence="3" type="ORF">GCM10009665_17580</name>
</gene>
<dbReference type="Pfam" id="PF07885">
    <property type="entry name" value="Ion_trans_2"/>
    <property type="match status" value="1"/>
</dbReference>
<dbReference type="InterPro" id="IPR013099">
    <property type="entry name" value="K_chnl_dom"/>
</dbReference>
<comment type="caution">
    <text evidence="3">The sequence shown here is derived from an EMBL/GenBank/DDBJ whole genome shotgun (WGS) entry which is preliminary data.</text>
</comment>
<keyword evidence="1" id="KW-0812">Transmembrane</keyword>
<feature type="transmembrane region" description="Helical" evidence="1">
    <location>
        <begin position="7"/>
        <end position="25"/>
    </location>
</feature>
<keyword evidence="1" id="KW-1133">Transmembrane helix</keyword>
<keyword evidence="4" id="KW-1185">Reference proteome</keyword>
<evidence type="ECO:0000256" key="1">
    <source>
        <dbReference type="SAM" id="Phobius"/>
    </source>
</evidence>
<accession>A0ABP4GK32</accession>
<keyword evidence="1" id="KW-0472">Membrane</keyword>
<sequence length="168" mass="17587">MIAWTVVRIVGSAAALVALYFALPLNQSSGWVAVTMLVIGLAVFVGLVAFQVRSILRSPFPGLRAVEALSTGVPLFLLLFASTYVVMATMSAGNFGGPLTHTDGLYFTVTVFSTVGFGDITARTEAARLVVTGQMVADLVVLGLAVKIIMGAVDRRRQPGEADATPLA</sequence>
<organism evidence="3 4">
    <name type="scientific">Kitasatospora nipponensis</name>
    <dbReference type="NCBI Taxonomy" id="258049"/>
    <lineage>
        <taxon>Bacteria</taxon>
        <taxon>Bacillati</taxon>
        <taxon>Actinomycetota</taxon>
        <taxon>Actinomycetes</taxon>
        <taxon>Kitasatosporales</taxon>
        <taxon>Streptomycetaceae</taxon>
        <taxon>Kitasatospora</taxon>
    </lineage>
</organism>
<protein>
    <recommendedName>
        <fullName evidence="2">Potassium channel domain-containing protein</fullName>
    </recommendedName>
</protein>
<dbReference type="SUPFAM" id="SSF81324">
    <property type="entry name" value="Voltage-gated potassium channels"/>
    <property type="match status" value="1"/>
</dbReference>
<dbReference type="RefSeq" id="WP_344440688.1">
    <property type="nucleotide sequence ID" value="NZ_BAAALF010000020.1"/>
</dbReference>
<feature type="transmembrane region" description="Helical" evidence="1">
    <location>
        <begin position="31"/>
        <end position="52"/>
    </location>
</feature>
<reference evidence="4" key="1">
    <citation type="journal article" date="2019" name="Int. J. Syst. Evol. Microbiol.">
        <title>The Global Catalogue of Microorganisms (GCM) 10K type strain sequencing project: providing services to taxonomists for standard genome sequencing and annotation.</title>
        <authorList>
            <consortium name="The Broad Institute Genomics Platform"/>
            <consortium name="The Broad Institute Genome Sequencing Center for Infectious Disease"/>
            <person name="Wu L."/>
            <person name="Ma J."/>
        </authorList>
    </citation>
    <scope>NUCLEOTIDE SEQUENCE [LARGE SCALE GENOMIC DNA]</scope>
    <source>
        <strain evidence="4">JCM 13004</strain>
    </source>
</reference>
<dbReference type="EMBL" id="BAAALF010000020">
    <property type="protein sequence ID" value="GAA1227562.1"/>
    <property type="molecule type" value="Genomic_DNA"/>
</dbReference>
<name>A0ABP4GK32_9ACTN</name>
<feature type="transmembrane region" description="Helical" evidence="1">
    <location>
        <begin position="73"/>
        <end position="92"/>
    </location>
</feature>
<feature type="transmembrane region" description="Helical" evidence="1">
    <location>
        <begin position="129"/>
        <end position="150"/>
    </location>
</feature>
<evidence type="ECO:0000313" key="3">
    <source>
        <dbReference type="EMBL" id="GAA1227562.1"/>
    </source>
</evidence>
<dbReference type="Gene3D" id="1.10.287.70">
    <property type="match status" value="1"/>
</dbReference>
<evidence type="ECO:0000313" key="4">
    <source>
        <dbReference type="Proteomes" id="UP001500037"/>
    </source>
</evidence>
<feature type="transmembrane region" description="Helical" evidence="1">
    <location>
        <begin position="104"/>
        <end position="122"/>
    </location>
</feature>
<evidence type="ECO:0000259" key="2">
    <source>
        <dbReference type="Pfam" id="PF07885"/>
    </source>
</evidence>
<feature type="domain" description="Potassium channel" evidence="2">
    <location>
        <begin position="75"/>
        <end position="151"/>
    </location>
</feature>
<proteinExistence type="predicted"/>
<dbReference type="Proteomes" id="UP001500037">
    <property type="component" value="Unassembled WGS sequence"/>
</dbReference>